<sequence>MNPKDSAALRKIAQAYSQILSTPFIPQPRINFIKSFIKELPFEVVENNYALIVKVPGLSSKKLVLMSHLDHPGIIVKNRREGLCLGSLFPDRLQKIISKQGFIPLDIYSPTGTLLTQGKLIGLRGKYLQKAVLDIPTKVPTNSSAYYQISLFRESKEFLSLYAADNDVPTICMLHLLRNIPTKPAFTLYFVFTFYEEVHQISSFHLARKNLLRLSPDDLVLNMECKKVDNNVHNPPKNRLDYNSGVILQPNEKDCLYGYRFTSPNLLERLVLRVCQKAKIPLQYGLGLGSSDARPFSNFKITPNLCTLEVPNRFKHNCDDQGNIVLEKLYKQDLFTMYQIIFSLIFTKGTHLADLSSSKNIFLSDRHKIHDLVTNSQAMSRKIRLNYRLELANQIKVITKQYYPTNIFFLVLDIVMNFVSYPYYLFLTILKLS</sequence>
<dbReference type="Proteomes" id="UP000034794">
    <property type="component" value="Unassembled WGS sequence"/>
</dbReference>
<dbReference type="EMBL" id="LCMI01000002">
    <property type="protein sequence ID" value="KKU33614.1"/>
    <property type="molecule type" value="Genomic_DNA"/>
</dbReference>
<comment type="caution">
    <text evidence="2">The sequence shown here is derived from an EMBL/GenBank/DDBJ whole genome shotgun (WGS) entry which is preliminary data.</text>
</comment>
<evidence type="ECO:0008006" key="4">
    <source>
        <dbReference type="Google" id="ProtNLM"/>
    </source>
</evidence>
<keyword evidence="1" id="KW-0812">Transmembrane</keyword>
<organism evidence="2 3">
    <name type="scientific">Candidatus Collierbacteria bacterium GW2011_GWA2_46_26</name>
    <dbReference type="NCBI Taxonomy" id="1618381"/>
    <lineage>
        <taxon>Bacteria</taxon>
        <taxon>Candidatus Collieribacteriota</taxon>
    </lineage>
</organism>
<reference evidence="2 3" key="1">
    <citation type="journal article" date="2015" name="Nature">
        <title>rRNA introns, odd ribosomes, and small enigmatic genomes across a large radiation of phyla.</title>
        <authorList>
            <person name="Brown C.T."/>
            <person name="Hug L.A."/>
            <person name="Thomas B.C."/>
            <person name="Sharon I."/>
            <person name="Castelle C.J."/>
            <person name="Singh A."/>
            <person name="Wilkins M.J."/>
            <person name="Williams K.H."/>
            <person name="Banfield J.F."/>
        </authorList>
    </citation>
    <scope>NUCLEOTIDE SEQUENCE [LARGE SCALE GENOMIC DNA]</scope>
</reference>
<accession>A0A0G1PLF9</accession>
<protein>
    <recommendedName>
        <fullName evidence="4">Peptidase M42 family protein</fullName>
    </recommendedName>
</protein>
<dbReference type="SUPFAM" id="SSF53187">
    <property type="entry name" value="Zn-dependent exopeptidases"/>
    <property type="match status" value="1"/>
</dbReference>
<dbReference type="AlphaFoldDB" id="A0A0G1PLF9"/>
<dbReference type="PANTHER" id="PTHR32481">
    <property type="entry name" value="AMINOPEPTIDASE"/>
    <property type="match status" value="1"/>
</dbReference>
<evidence type="ECO:0000256" key="1">
    <source>
        <dbReference type="SAM" id="Phobius"/>
    </source>
</evidence>
<dbReference type="Gene3D" id="3.40.630.10">
    <property type="entry name" value="Zn peptidases"/>
    <property type="match status" value="1"/>
</dbReference>
<dbReference type="PANTHER" id="PTHR32481:SF0">
    <property type="entry name" value="AMINOPEPTIDASE YPDE-RELATED"/>
    <property type="match status" value="1"/>
</dbReference>
<gene>
    <name evidence="2" type="ORF">UX47_C0002G0022</name>
</gene>
<name>A0A0G1PLF9_9BACT</name>
<proteinExistence type="predicted"/>
<evidence type="ECO:0000313" key="2">
    <source>
        <dbReference type="EMBL" id="KKU33614.1"/>
    </source>
</evidence>
<evidence type="ECO:0000313" key="3">
    <source>
        <dbReference type="Proteomes" id="UP000034794"/>
    </source>
</evidence>
<feature type="transmembrane region" description="Helical" evidence="1">
    <location>
        <begin position="407"/>
        <end position="430"/>
    </location>
</feature>
<keyword evidence="1" id="KW-1133">Transmembrane helix</keyword>
<dbReference type="InterPro" id="IPR051464">
    <property type="entry name" value="Peptidase_M42_aminopept"/>
</dbReference>
<keyword evidence="1" id="KW-0472">Membrane</keyword>